<reference evidence="2" key="1">
    <citation type="submission" date="2023-10" db="EMBL/GenBank/DDBJ databases">
        <authorList>
            <person name="Chen Y."/>
            <person name="Shah S."/>
            <person name="Dougan E. K."/>
            <person name="Thang M."/>
            <person name="Chan C."/>
        </authorList>
    </citation>
    <scope>NUCLEOTIDE SEQUENCE [LARGE SCALE GENOMIC DNA]</scope>
</reference>
<gene>
    <name evidence="2" type="ORF">PCOR1329_LOCUS50833</name>
</gene>
<feature type="non-terminal residue" evidence="2">
    <location>
        <position position="237"/>
    </location>
</feature>
<evidence type="ECO:0000313" key="2">
    <source>
        <dbReference type="EMBL" id="CAK0862401.1"/>
    </source>
</evidence>
<dbReference type="EMBL" id="CAUYUJ010016159">
    <property type="protein sequence ID" value="CAK0862401.1"/>
    <property type="molecule type" value="Genomic_DNA"/>
</dbReference>
<protein>
    <submittedName>
        <fullName evidence="2">Uncharacterized protein</fullName>
    </submittedName>
</protein>
<evidence type="ECO:0000313" key="3">
    <source>
        <dbReference type="Proteomes" id="UP001189429"/>
    </source>
</evidence>
<feature type="region of interest" description="Disordered" evidence="1">
    <location>
        <begin position="195"/>
        <end position="237"/>
    </location>
</feature>
<feature type="compositionally biased region" description="Low complexity" evidence="1">
    <location>
        <begin position="195"/>
        <end position="204"/>
    </location>
</feature>
<organism evidence="2 3">
    <name type="scientific">Prorocentrum cordatum</name>
    <dbReference type="NCBI Taxonomy" id="2364126"/>
    <lineage>
        <taxon>Eukaryota</taxon>
        <taxon>Sar</taxon>
        <taxon>Alveolata</taxon>
        <taxon>Dinophyceae</taxon>
        <taxon>Prorocentrales</taxon>
        <taxon>Prorocentraceae</taxon>
        <taxon>Prorocentrum</taxon>
    </lineage>
</organism>
<comment type="caution">
    <text evidence="2">The sequence shown here is derived from an EMBL/GenBank/DDBJ whole genome shotgun (WGS) entry which is preliminary data.</text>
</comment>
<dbReference type="Proteomes" id="UP001189429">
    <property type="component" value="Unassembled WGS sequence"/>
</dbReference>
<sequence length="237" mass="25551">ALNKFALAQAEINFWEGHYKKGSKEAVPHLEAAKERLKTLRDEEFLRLAPEEQAKRIQFQVDKADDALQNDLFQMTTISDQIDKLCDEHFQLGGKILCKIEVLKSLKKQLTTTQSLLPAHPDVHIHEIDSNELPNLIKAFIHNRDNPTPPEPIPPPMGSAAPFADKVLLRINDACAKVDLAMSELQGGSLAAAATGAGVAAGDGDPSEPQAAGTEKPGDPAETPDLDSQEPGGKAVG</sequence>
<keyword evidence="3" id="KW-1185">Reference proteome</keyword>
<name>A0ABN9UTE0_9DINO</name>
<evidence type="ECO:0000256" key="1">
    <source>
        <dbReference type="SAM" id="MobiDB-lite"/>
    </source>
</evidence>
<feature type="non-terminal residue" evidence="2">
    <location>
        <position position="1"/>
    </location>
</feature>
<proteinExistence type="predicted"/>
<accession>A0ABN9UTE0</accession>